<keyword evidence="1" id="KW-0547">Nucleotide-binding</keyword>
<dbReference type="SMART" id="SM00487">
    <property type="entry name" value="DEXDc"/>
    <property type="match status" value="1"/>
</dbReference>
<dbReference type="GO" id="GO:0005524">
    <property type="term" value="F:ATP binding"/>
    <property type="evidence" value="ECO:0007669"/>
    <property type="project" value="UniProtKB-KW"/>
</dbReference>
<protein>
    <recommendedName>
        <fullName evidence="9">Helicase</fullName>
    </recommendedName>
</protein>
<dbReference type="GO" id="GO:0003677">
    <property type="term" value="F:DNA binding"/>
    <property type="evidence" value="ECO:0007669"/>
    <property type="project" value="InterPro"/>
</dbReference>
<dbReference type="InterPro" id="IPR006935">
    <property type="entry name" value="Helicase/UvrB_N"/>
</dbReference>
<dbReference type="Proteomes" id="UP000013085">
    <property type="component" value="Unassembled WGS sequence"/>
</dbReference>
<evidence type="ECO:0000259" key="6">
    <source>
        <dbReference type="PROSITE" id="PS51194"/>
    </source>
</evidence>
<keyword evidence="4" id="KW-0067">ATP-binding</keyword>
<dbReference type="SUPFAM" id="SSF52540">
    <property type="entry name" value="P-loop containing nucleoside triphosphate hydrolases"/>
    <property type="match status" value="1"/>
</dbReference>
<keyword evidence="3" id="KW-0347">Helicase</keyword>
<dbReference type="InterPro" id="IPR014001">
    <property type="entry name" value="Helicase_ATP-bd"/>
</dbReference>
<dbReference type="GO" id="GO:0016787">
    <property type="term" value="F:hydrolase activity"/>
    <property type="evidence" value="ECO:0007669"/>
    <property type="project" value="UniProtKB-KW"/>
</dbReference>
<evidence type="ECO:0000259" key="5">
    <source>
        <dbReference type="PROSITE" id="PS51192"/>
    </source>
</evidence>
<name>A0A0E2HDQ5_9FIRM</name>
<dbReference type="GO" id="GO:0004386">
    <property type="term" value="F:helicase activity"/>
    <property type="evidence" value="ECO:0007669"/>
    <property type="project" value="UniProtKB-KW"/>
</dbReference>
<gene>
    <name evidence="7" type="ORF">HMPREF1090_01575</name>
</gene>
<sequence length="514" mass="58813">MEYQLYLWQEKCLKEWKKKHCHGIVNVVTGAGKTYLALAAGELLRERTAVSDLRIKIVVPTASLLAQWGAAIRNFFDGTVSRRDIGFYYSGQRDTPDRLFMIYVINSARYSLARHIVRDLEEGFTVFLIADECHRYTGDENRKIFDFLPFTKNCPEQYASLGLSATPGLNRPENASVLIPALGPEIFRYGLKEAQEDETLCPYAAFHIALSFTPQEKAEYNELSGNMRKMFLKLISHYPSLKGLNRSAFFCRLCQIANEKGDYAYLARSYLNSSHKRKNLTSEAMSRLQCVIKLIGLLDKSAKIIIFGERIKQADILYEKLDRLYPNQAARCHSAMDPSARKLALERFRDGEVRILISCRALDEGFDVPSASVGIVMSSASVNRQRIQRLGRILRRHEGKELASLYYIYIAESSEESSYFPAESQTSAVCELSYHWENDTFSHPAYERRVRTAMQRFRRAKPDVSLLSEAAGCFERGIAGPDWLMGREYCTVKIQLSKTIAERNYWICMKQIAR</sequence>
<dbReference type="PROSITE" id="PS51192">
    <property type="entry name" value="HELICASE_ATP_BIND_1"/>
    <property type="match status" value="1"/>
</dbReference>
<dbReference type="InterPro" id="IPR050615">
    <property type="entry name" value="ATP-dep_DNA_Helicase"/>
</dbReference>
<feature type="domain" description="Helicase ATP-binding" evidence="5">
    <location>
        <begin position="14"/>
        <end position="185"/>
    </location>
</feature>
<dbReference type="AlphaFoldDB" id="A0A0E2HDQ5"/>
<dbReference type="Pfam" id="PF04851">
    <property type="entry name" value="ResIII"/>
    <property type="match status" value="1"/>
</dbReference>
<dbReference type="Pfam" id="PF00271">
    <property type="entry name" value="Helicase_C"/>
    <property type="match status" value="1"/>
</dbReference>
<organism evidence="7 8">
    <name type="scientific">[Clostridium] clostridioforme 90A8</name>
    <dbReference type="NCBI Taxonomy" id="999408"/>
    <lineage>
        <taxon>Bacteria</taxon>
        <taxon>Bacillati</taxon>
        <taxon>Bacillota</taxon>
        <taxon>Clostridia</taxon>
        <taxon>Lachnospirales</taxon>
        <taxon>Lachnospiraceae</taxon>
        <taxon>Enterocloster</taxon>
    </lineage>
</organism>
<evidence type="ECO:0000256" key="3">
    <source>
        <dbReference type="ARBA" id="ARBA00022806"/>
    </source>
</evidence>
<accession>A0A0E2HDQ5</accession>
<evidence type="ECO:0000256" key="2">
    <source>
        <dbReference type="ARBA" id="ARBA00022801"/>
    </source>
</evidence>
<dbReference type="RefSeq" id="WP_002595472.1">
    <property type="nucleotide sequence ID" value="NZ_KB851018.1"/>
</dbReference>
<evidence type="ECO:0000256" key="4">
    <source>
        <dbReference type="ARBA" id="ARBA00022840"/>
    </source>
</evidence>
<evidence type="ECO:0000313" key="8">
    <source>
        <dbReference type="Proteomes" id="UP000013085"/>
    </source>
</evidence>
<dbReference type="InterPro" id="IPR001650">
    <property type="entry name" value="Helicase_C-like"/>
</dbReference>
<proteinExistence type="predicted"/>
<dbReference type="PATRIC" id="fig|999408.3.peg.1695"/>
<dbReference type="PANTHER" id="PTHR11274">
    <property type="entry name" value="RAD25/XP-B DNA REPAIR HELICASE"/>
    <property type="match status" value="1"/>
</dbReference>
<dbReference type="PROSITE" id="PS51194">
    <property type="entry name" value="HELICASE_CTER"/>
    <property type="match status" value="1"/>
</dbReference>
<dbReference type="HOGENOM" id="CLU_024175_2_0_9"/>
<dbReference type="InterPro" id="IPR027417">
    <property type="entry name" value="P-loop_NTPase"/>
</dbReference>
<reference evidence="7 8" key="1">
    <citation type="submission" date="2013-01" db="EMBL/GenBank/DDBJ databases">
        <title>The Genome Sequence of Clostridium clostridioforme 90A8.</title>
        <authorList>
            <consortium name="The Broad Institute Genome Sequencing Platform"/>
            <person name="Earl A."/>
            <person name="Ward D."/>
            <person name="Feldgarden M."/>
            <person name="Gevers D."/>
            <person name="Courvalin P."/>
            <person name="Lambert T."/>
            <person name="Walker B."/>
            <person name="Young S.K."/>
            <person name="Zeng Q."/>
            <person name="Gargeya S."/>
            <person name="Fitzgerald M."/>
            <person name="Haas B."/>
            <person name="Abouelleil A."/>
            <person name="Alvarado L."/>
            <person name="Arachchi H.M."/>
            <person name="Berlin A.M."/>
            <person name="Chapman S.B."/>
            <person name="Dewar J."/>
            <person name="Goldberg J."/>
            <person name="Griggs A."/>
            <person name="Gujja S."/>
            <person name="Hansen M."/>
            <person name="Howarth C."/>
            <person name="Imamovic A."/>
            <person name="Larimer J."/>
            <person name="McCowan C."/>
            <person name="Murphy C."/>
            <person name="Neiman D."/>
            <person name="Pearson M."/>
            <person name="Priest M."/>
            <person name="Roberts A."/>
            <person name="Saif S."/>
            <person name="Shea T."/>
            <person name="Sisk P."/>
            <person name="Sykes S."/>
            <person name="Wortman J."/>
            <person name="Nusbaum C."/>
            <person name="Birren B."/>
        </authorList>
    </citation>
    <scope>NUCLEOTIDE SEQUENCE [LARGE SCALE GENOMIC DNA]</scope>
    <source>
        <strain evidence="7 8">90A8</strain>
    </source>
</reference>
<evidence type="ECO:0000313" key="7">
    <source>
        <dbReference type="EMBL" id="ENZ17625.1"/>
    </source>
</evidence>
<comment type="caution">
    <text evidence="7">The sequence shown here is derived from an EMBL/GenBank/DDBJ whole genome shotgun (WGS) entry which is preliminary data.</text>
</comment>
<keyword evidence="2" id="KW-0378">Hydrolase</keyword>
<dbReference type="PANTHER" id="PTHR11274:SF0">
    <property type="entry name" value="GENERAL TRANSCRIPTION AND DNA REPAIR FACTOR IIH HELICASE SUBUNIT XPB"/>
    <property type="match status" value="1"/>
</dbReference>
<dbReference type="EMBL" id="AGYR01000013">
    <property type="protein sequence ID" value="ENZ17625.1"/>
    <property type="molecule type" value="Genomic_DNA"/>
</dbReference>
<dbReference type="SMART" id="SM00490">
    <property type="entry name" value="HELICc"/>
    <property type="match status" value="1"/>
</dbReference>
<evidence type="ECO:0008006" key="9">
    <source>
        <dbReference type="Google" id="ProtNLM"/>
    </source>
</evidence>
<evidence type="ECO:0000256" key="1">
    <source>
        <dbReference type="ARBA" id="ARBA00022741"/>
    </source>
</evidence>
<dbReference type="Gene3D" id="3.40.50.300">
    <property type="entry name" value="P-loop containing nucleotide triphosphate hydrolases"/>
    <property type="match status" value="2"/>
</dbReference>
<feature type="domain" description="Helicase C-terminal" evidence="6">
    <location>
        <begin position="293"/>
        <end position="440"/>
    </location>
</feature>